<accession>T1K4J9</accession>
<dbReference type="EnsemblMetazoa" id="tetur05g02880.1">
    <property type="protein sequence ID" value="tetur05g02880.1"/>
    <property type="gene ID" value="tetur05g02880"/>
</dbReference>
<dbReference type="AlphaFoldDB" id="T1K4J9"/>
<sequence>MRTKKIMNLLMKLKKNGKIHFRPKSSPQSCVNEEVYQEPEAVIDEQGNLIPVVKIDLPNYFEESGCFSSSNKPNNETLDIESFKNHQKELFEMQRKQLERLKEKESTDTTNNTTNSDINLYMCNVSPEHSFPPSNMNSNQFSSAISFSSSETNTNSAKNISNTITNSINTANNTNHNKTNNTDNNSNNSISTIPQPSTLDSASVNFALRAVVDTVF</sequence>
<proteinExistence type="predicted"/>
<dbReference type="EMBL" id="CAEY01001578">
    <property type="status" value="NOT_ANNOTATED_CDS"/>
    <property type="molecule type" value="Genomic_DNA"/>
</dbReference>
<evidence type="ECO:0000313" key="3">
    <source>
        <dbReference type="Proteomes" id="UP000015104"/>
    </source>
</evidence>
<keyword evidence="3" id="KW-1185">Reference proteome</keyword>
<name>T1K4J9_TETUR</name>
<reference evidence="2" key="2">
    <citation type="submission" date="2015-06" db="UniProtKB">
        <authorList>
            <consortium name="EnsemblMetazoa"/>
        </authorList>
    </citation>
    <scope>IDENTIFICATION</scope>
</reference>
<feature type="region of interest" description="Disordered" evidence="1">
    <location>
        <begin position="167"/>
        <end position="190"/>
    </location>
</feature>
<protein>
    <submittedName>
        <fullName evidence="2">Uncharacterized protein</fullName>
    </submittedName>
</protein>
<dbReference type="HOGENOM" id="CLU_1279118_0_0_1"/>
<organism evidence="2 3">
    <name type="scientific">Tetranychus urticae</name>
    <name type="common">Two-spotted spider mite</name>
    <dbReference type="NCBI Taxonomy" id="32264"/>
    <lineage>
        <taxon>Eukaryota</taxon>
        <taxon>Metazoa</taxon>
        <taxon>Ecdysozoa</taxon>
        <taxon>Arthropoda</taxon>
        <taxon>Chelicerata</taxon>
        <taxon>Arachnida</taxon>
        <taxon>Acari</taxon>
        <taxon>Acariformes</taxon>
        <taxon>Trombidiformes</taxon>
        <taxon>Prostigmata</taxon>
        <taxon>Eleutherengona</taxon>
        <taxon>Raphignathae</taxon>
        <taxon>Tetranychoidea</taxon>
        <taxon>Tetranychidae</taxon>
        <taxon>Tetranychus</taxon>
    </lineage>
</organism>
<dbReference type="STRING" id="32264.T1K4J9"/>
<reference evidence="3" key="1">
    <citation type="submission" date="2011-08" db="EMBL/GenBank/DDBJ databases">
        <authorList>
            <person name="Rombauts S."/>
        </authorList>
    </citation>
    <scope>NUCLEOTIDE SEQUENCE</scope>
    <source>
        <strain evidence="3">London</strain>
    </source>
</reference>
<dbReference type="Proteomes" id="UP000015104">
    <property type="component" value="Unassembled WGS sequence"/>
</dbReference>
<evidence type="ECO:0000313" key="2">
    <source>
        <dbReference type="EnsemblMetazoa" id="tetur05g02880.1"/>
    </source>
</evidence>
<evidence type="ECO:0000256" key="1">
    <source>
        <dbReference type="SAM" id="MobiDB-lite"/>
    </source>
</evidence>